<evidence type="ECO:0000313" key="16">
    <source>
        <dbReference type="Proteomes" id="UP001498469"/>
    </source>
</evidence>
<protein>
    <submittedName>
        <fullName evidence="15">Sucrose-specific PTS transporter subunit IIBC</fullName>
        <ecNumber evidence="15">2.7.1.211</ecNumber>
    </submittedName>
</protein>
<feature type="transmembrane region" description="Helical" evidence="11">
    <location>
        <begin position="112"/>
        <end position="133"/>
    </location>
</feature>
<feature type="domain" description="PTS EIIB type-1" evidence="13">
    <location>
        <begin position="4"/>
        <end position="87"/>
    </location>
</feature>
<gene>
    <name evidence="15" type="ORF">SJI18_15055</name>
</gene>
<evidence type="ECO:0000256" key="8">
    <source>
        <dbReference type="ARBA" id="ARBA00023136"/>
    </source>
</evidence>
<accession>A0ABU7UQC1</accession>
<evidence type="ECO:0000259" key="14">
    <source>
        <dbReference type="PROSITE" id="PS51103"/>
    </source>
</evidence>
<evidence type="ECO:0000256" key="7">
    <source>
        <dbReference type="ARBA" id="ARBA00022989"/>
    </source>
</evidence>
<evidence type="ECO:0000259" key="12">
    <source>
        <dbReference type="PROSITE" id="PS51093"/>
    </source>
</evidence>
<feature type="domain" description="PTS EIIA type-1" evidence="12">
    <location>
        <begin position="513"/>
        <end position="617"/>
    </location>
</feature>
<dbReference type="InterPro" id="IPR001996">
    <property type="entry name" value="PTS_IIB_1"/>
</dbReference>
<dbReference type="InterPro" id="IPR050558">
    <property type="entry name" value="PTS_Sugar-Specific_Components"/>
</dbReference>
<dbReference type="PROSITE" id="PS01035">
    <property type="entry name" value="PTS_EIIB_TYPE_1_CYS"/>
    <property type="match status" value="1"/>
</dbReference>
<dbReference type="InterPro" id="IPR013013">
    <property type="entry name" value="PTS_EIIC_1"/>
</dbReference>
<feature type="transmembrane region" description="Helical" evidence="11">
    <location>
        <begin position="390"/>
        <end position="409"/>
    </location>
</feature>
<feature type="transmembrane region" description="Helical" evidence="11">
    <location>
        <begin position="246"/>
        <end position="268"/>
    </location>
</feature>
<dbReference type="PROSITE" id="PS51103">
    <property type="entry name" value="PTS_EIIC_TYPE_1"/>
    <property type="match status" value="1"/>
</dbReference>
<evidence type="ECO:0000256" key="10">
    <source>
        <dbReference type="SAM" id="MobiDB-lite"/>
    </source>
</evidence>
<reference evidence="15 16" key="1">
    <citation type="submission" date="2023-11" db="EMBL/GenBank/DDBJ databases">
        <title>Draft genome sequence of a psychrophilic Clostridium strain from permafrost water brine.</title>
        <authorList>
            <person name="Shcherbakova V.A."/>
            <person name="Trubitsyn V.E."/>
            <person name="Zakharyuk A.G."/>
        </authorList>
    </citation>
    <scope>NUCLEOTIDE SEQUENCE [LARGE SCALE GENOMIC DNA]</scope>
    <source>
        <strain evidence="15 16">14F</strain>
    </source>
</reference>
<feature type="transmembrane region" description="Helical" evidence="11">
    <location>
        <begin position="330"/>
        <end position="353"/>
    </location>
</feature>
<sequence length="644" mass="69540">MDYNKIAKEILMYLGGENNVASAAHCATRLRLVLNDDKKANIKKIEKMEAVKGVFNSGGQLQIIIGQGTVNKVYNAFIEGTKIGESSLSDNKKAAMKNMNPFERFARMLSSIFLPIIPAIVASGLLMGILGMLQNFHLVDSKSGMYILLNMFSNAAFVFLPVLIAFSAAKQFGTNPFLAATLAGIMIHPDLQNAWTLGTGIKNSMDFYGLHVSMVGYQGQVLPILIAVWVMGYIERGLRKIVPDILDILLTPFLTVLITGFFTFFIIGPAGRFLGDGLSFGLVTIYNTAGVFAGILFGGFYSFIVITGIHQSFQAVEAGLLANPSIHRDFLLPIWSMANVAQGGAAFAVYFITKNAKMKSIAGPASLSAVLGITEPAIFGVNLRYRRPFIAAAIGGAIGGGYVVFTKVVMTGMGVSGIPGTTIVPPSSILNYVIGMVIAFATAFVVTSVLGIKEKEEEEEEEEEKEEEEKEEKGNNDKDNKVILLYNEVKANTVSNLVSPVNGNVILLKDVPDKTFSDELLGKGIGVDPEDGIVVSPVDGTVVCLFETKHAIAIKTSDGMEILIHIGIDTVKMNGEGFKSFINSGDVIKKGQKLMEFDLDLVKEKAKSPIVLLVITNSDSMKFVNQLKSGKIKQGEELMRVGIN</sequence>
<dbReference type="NCBIfam" id="TIGR00826">
    <property type="entry name" value="EIIB_glc"/>
    <property type="match status" value="1"/>
</dbReference>
<keyword evidence="16" id="KW-1185">Reference proteome</keyword>
<dbReference type="InterPro" id="IPR001127">
    <property type="entry name" value="PTS_EIIA_1_perm"/>
</dbReference>
<evidence type="ECO:0000256" key="4">
    <source>
        <dbReference type="ARBA" id="ARBA00022597"/>
    </source>
</evidence>
<keyword evidence="5" id="KW-0598">Phosphotransferase system</keyword>
<dbReference type="InterPro" id="IPR010973">
    <property type="entry name" value="PTS_IIBC_sucr"/>
</dbReference>
<evidence type="ECO:0000313" key="15">
    <source>
        <dbReference type="EMBL" id="MEF2113623.1"/>
    </source>
</evidence>
<keyword evidence="3" id="KW-1003">Cell membrane</keyword>
<name>A0ABU7UQC1_9CLOT</name>
<feature type="transmembrane region" description="Helical" evidence="11">
    <location>
        <begin position="429"/>
        <end position="452"/>
    </location>
</feature>
<feature type="transmembrane region" description="Helical" evidence="11">
    <location>
        <begin position="288"/>
        <end position="309"/>
    </location>
</feature>
<feature type="domain" description="PTS EIIC type-1" evidence="14">
    <location>
        <begin position="107"/>
        <end position="466"/>
    </location>
</feature>
<dbReference type="InterPro" id="IPR018113">
    <property type="entry name" value="PTrfase_EIIB_Cys"/>
</dbReference>
<evidence type="ECO:0000256" key="1">
    <source>
        <dbReference type="ARBA" id="ARBA00004651"/>
    </source>
</evidence>
<evidence type="ECO:0000256" key="9">
    <source>
        <dbReference type="PROSITE-ProRule" id="PRU00421"/>
    </source>
</evidence>
<dbReference type="PANTHER" id="PTHR30175">
    <property type="entry name" value="PHOSPHOTRANSFERASE SYSTEM TRANSPORT PROTEIN"/>
    <property type="match status" value="1"/>
</dbReference>
<dbReference type="Pfam" id="PF00358">
    <property type="entry name" value="PTS_EIIA_1"/>
    <property type="match status" value="1"/>
</dbReference>
<dbReference type="Proteomes" id="UP001498469">
    <property type="component" value="Unassembled WGS sequence"/>
</dbReference>
<feature type="transmembrane region" description="Helical" evidence="11">
    <location>
        <begin position="145"/>
        <end position="165"/>
    </location>
</feature>
<feature type="active site" description="Phosphocysteine intermediate; for EIIB activity" evidence="9">
    <location>
        <position position="26"/>
    </location>
</feature>
<dbReference type="PROSITE" id="PS51098">
    <property type="entry name" value="PTS_EIIB_TYPE_1"/>
    <property type="match status" value="1"/>
</dbReference>
<keyword evidence="15" id="KW-0808">Transferase</keyword>
<dbReference type="EC" id="2.7.1.211" evidence="15"/>
<dbReference type="CDD" id="cd00212">
    <property type="entry name" value="PTS_IIB_glc"/>
    <property type="match status" value="1"/>
</dbReference>
<dbReference type="InterPro" id="IPR003352">
    <property type="entry name" value="PTS_EIIC"/>
</dbReference>
<keyword evidence="7 11" id="KW-1133">Transmembrane helix</keyword>
<dbReference type="Pfam" id="PF00367">
    <property type="entry name" value="PTS_EIIB"/>
    <property type="match status" value="1"/>
</dbReference>
<dbReference type="PROSITE" id="PS51093">
    <property type="entry name" value="PTS_EIIA_TYPE_1"/>
    <property type="match status" value="1"/>
</dbReference>
<comment type="caution">
    <text evidence="15">The sequence shown here is derived from an EMBL/GenBank/DDBJ whole genome shotgun (WGS) entry which is preliminary data.</text>
</comment>
<evidence type="ECO:0000256" key="3">
    <source>
        <dbReference type="ARBA" id="ARBA00022475"/>
    </source>
</evidence>
<dbReference type="EMBL" id="JAZHFS010000014">
    <property type="protein sequence ID" value="MEF2113623.1"/>
    <property type="molecule type" value="Genomic_DNA"/>
</dbReference>
<evidence type="ECO:0000256" key="5">
    <source>
        <dbReference type="ARBA" id="ARBA00022683"/>
    </source>
</evidence>
<dbReference type="PROSITE" id="PS00371">
    <property type="entry name" value="PTS_EIIA_TYPE_1_HIS"/>
    <property type="match status" value="1"/>
</dbReference>
<evidence type="ECO:0000256" key="11">
    <source>
        <dbReference type="SAM" id="Phobius"/>
    </source>
</evidence>
<dbReference type="RefSeq" id="WP_216248948.1">
    <property type="nucleotide sequence ID" value="NZ_JAZHFS010000014.1"/>
</dbReference>
<keyword evidence="2" id="KW-0813">Transport</keyword>
<feature type="compositionally biased region" description="Acidic residues" evidence="10">
    <location>
        <begin position="456"/>
        <end position="470"/>
    </location>
</feature>
<feature type="transmembrane region" description="Helical" evidence="11">
    <location>
        <begin position="215"/>
        <end position="234"/>
    </location>
</feature>
<dbReference type="GO" id="GO:0016740">
    <property type="term" value="F:transferase activity"/>
    <property type="evidence" value="ECO:0007669"/>
    <property type="project" value="UniProtKB-KW"/>
</dbReference>
<proteinExistence type="predicted"/>
<evidence type="ECO:0000256" key="2">
    <source>
        <dbReference type="ARBA" id="ARBA00022448"/>
    </source>
</evidence>
<keyword evidence="4" id="KW-0762">Sugar transport</keyword>
<comment type="subcellular location">
    <subcellularLocation>
        <location evidence="1">Cell membrane</location>
        <topology evidence="1">Multi-pass membrane protein</topology>
    </subcellularLocation>
</comment>
<dbReference type="NCBIfam" id="TIGR01996">
    <property type="entry name" value="PTS-II-BC-sucr"/>
    <property type="match status" value="1"/>
</dbReference>
<feature type="region of interest" description="Disordered" evidence="10">
    <location>
        <begin position="455"/>
        <end position="476"/>
    </location>
</feature>
<dbReference type="PANTHER" id="PTHR30175:SF7">
    <property type="entry name" value="NEGATIVE REGULATOR OF SACY ACTIVITY"/>
    <property type="match status" value="1"/>
</dbReference>
<dbReference type="NCBIfam" id="TIGR00830">
    <property type="entry name" value="PTBA"/>
    <property type="match status" value="1"/>
</dbReference>
<keyword evidence="6 11" id="KW-0812">Transmembrane</keyword>
<evidence type="ECO:0000256" key="6">
    <source>
        <dbReference type="ARBA" id="ARBA00022692"/>
    </source>
</evidence>
<organism evidence="15 16">
    <name type="scientific">Clostridium frigoriphilum</name>
    <dbReference type="NCBI Taxonomy" id="443253"/>
    <lineage>
        <taxon>Bacteria</taxon>
        <taxon>Bacillati</taxon>
        <taxon>Bacillota</taxon>
        <taxon>Clostridia</taxon>
        <taxon>Eubacteriales</taxon>
        <taxon>Clostridiaceae</taxon>
        <taxon>Clostridium</taxon>
    </lineage>
</organism>
<evidence type="ECO:0000259" key="13">
    <source>
        <dbReference type="PROSITE" id="PS51098"/>
    </source>
</evidence>
<keyword evidence="8 11" id="KW-0472">Membrane</keyword>
<dbReference type="Pfam" id="PF02378">
    <property type="entry name" value="PTS_EIIC"/>
    <property type="match status" value="1"/>
</dbReference>